<reference evidence="2" key="1">
    <citation type="submission" date="2023-11" db="EMBL/GenBank/DDBJ databases">
        <authorList>
            <person name="Bhowmick S.K."/>
            <person name="Gandham S."/>
            <person name="Kumar R."/>
            <person name="Praharaj M.R."/>
            <person name="Maity H.K."/>
            <person name="Sarkar U."/>
            <person name="Dey B."/>
        </authorList>
    </citation>
    <scope>NUCLEOTIDE SEQUENCE</scope>
    <source>
        <strain evidence="2">NIAB_BDWBCSHFL_1</strain>
    </source>
</reference>
<feature type="region of interest" description="Disordered" evidence="1">
    <location>
        <begin position="1"/>
        <end position="23"/>
    </location>
</feature>
<dbReference type="KEGG" id="mory:MO_003552"/>
<protein>
    <submittedName>
        <fullName evidence="2">Uncharacterized protein</fullName>
    </submittedName>
</protein>
<gene>
    <name evidence="2" type="ORF">MO_003552</name>
</gene>
<organism evidence="2">
    <name type="scientific">Mycobacterium orygis</name>
    <dbReference type="NCBI Taxonomy" id="1305738"/>
    <lineage>
        <taxon>Bacteria</taxon>
        <taxon>Bacillati</taxon>
        <taxon>Actinomycetota</taxon>
        <taxon>Actinomycetes</taxon>
        <taxon>Mycobacteriales</taxon>
        <taxon>Mycobacteriaceae</taxon>
        <taxon>Mycobacterium</taxon>
        <taxon>Mycobacterium tuberculosis complex</taxon>
    </lineage>
</organism>
<name>A0AAU0Q4E1_9MYCO</name>
<accession>A0AAU0Q4E1</accession>
<evidence type="ECO:0000256" key="1">
    <source>
        <dbReference type="SAM" id="MobiDB-lite"/>
    </source>
</evidence>
<dbReference type="RefSeq" id="WP_331717555.1">
    <property type="nucleotide sequence ID" value="NZ_CP138660.1"/>
</dbReference>
<dbReference type="EMBL" id="CP138660">
    <property type="protein sequence ID" value="WPF61845.1"/>
    <property type="molecule type" value="Genomic_DNA"/>
</dbReference>
<sequence>MNETFTGAAQVDADASPQADGAPSAARVVTGLSRLPGSFSGRYAARIVTGLRLDCPAPSRAATRPASSPGSGWIARLLLGPLRGPHRHRAQAGLPGSSSGRYAARIVTGLSRLPGSSSGRYAARIVTGLRLDCPAPPRAATRPASSPG</sequence>
<proteinExistence type="predicted"/>
<dbReference type="AlphaFoldDB" id="A0AAU0Q4E1"/>
<evidence type="ECO:0000313" key="2">
    <source>
        <dbReference type="EMBL" id="WPF61845.1"/>
    </source>
</evidence>